<dbReference type="Pfam" id="PF24175">
    <property type="entry name" value="SU10_adaptor"/>
    <property type="match status" value="1"/>
</dbReference>
<sequence>MGLDSGSSLVSDVKVRILDYINEAIEELNILAKWDILKSEGTVTLATDTREYLLATDADVNRIVGDRFYIDSEDVFVHMATSNQAFQEEVIQGDTGRPVVWIPFGKNASQVDQIKVDPVPTADESGMVMTYWYTRKLTDLSADSDTTPFQEVVIRHMVKAKYAEYDQDFAKRDREMAVANALLQKLQAQNRGAVRFKPLTRRNYSLAR</sequence>
<dbReference type="EMBL" id="UINC01149663">
    <property type="protein sequence ID" value="SVD42270.1"/>
    <property type="molecule type" value="Genomic_DNA"/>
</dbReference>
<dbReference type="AlphaFoldDB" id="A0A382V760"/>
<dbReference type="InterPro" id="IPR056209">
    <property type="entry name" value="SU10_adaptor"/>
</dbReference>
<reference evidence="1" key="1">
    <citation type="submission" date="2018-05" db="EMBL/GenBank/DDBJ databases">
        <authorList>
            <person name="Lanie J.A."/>
            <person name="Ng W.-L."/>
            <person name="Kazmierczak K.M."/>
            <person name="Andrzejewski T.M."/>
            <person name="Davidsen T.M."/>
            <person name="Wayne K.J."/>
            <person name="Tettelin H."/>
            <person name="Glass J.I."/>
            <person name="Rusch D."/>
            <person name="Podicherti R."/>
            <person name="Tsui H.-C.T."/>
            <person name="Winkler M.E."/>
        </authorList>
    </citation>
    <scope>NUCLEOTIDE SEQUENCE</scope>
</reference>
<proteinExistence type="predicted"/>
<name>A0A382V760_9ZZZZ</name>
<organism evidence="1">
    <name type="scientific">marine metagenome</name>
    <dbReference type="NCBI Taxonomy" id="408172"/>
    <lineage>
        <taxon>unclassified sequences</taxon>
        <taxon>metagenomes</taxon>
        <taxon>ecological metagenomes</taxon>
    </lineage>
</organism>
<accession>A0A382V760</accession>
<gene>
    <name evidence="1" type="ORF">METZ01_LOCUS395124</name>
</gene>
<evidence type="ECO:0000313" key="1">
    <source>
        <dbReference type="EMBL" id="SVD42270.1"/>
    </source>
</evidence>
<protein>
    <submittedName>
        <fullName evidence="1">Uncharacterized protein</fullName>
    </submittedName>
</protein>